<dbReference type="Pfam" id="PF25876">
    <property type="entry name" value="HH_MFP_RND"/>
    <property type="match status" value="1"/>
</dbReference>
<dbReference type="Gene3D" id="2.40.30.170">
    <property type="match status" value="1"/>
</dbReference>
<feature type="coiled-coil region" evidence="5">
    <location>
        <begin position="112"/>
        <end position="167"/>
    </location>
</feature>
<proteinExistence type="predicted"/>
<evidence type="ECO:0000259" key="7">
    <source>
        <dbReference type="Pfam" id="PF25876"/>
    </source>
</evidence>
<evidence type="ECO:0000256" key="3">
    <source>
        <dbReference type="ARBA" id="ARBA00022989"/>
    </source>
</evidence>
<dbReference type="OrthoDB" id="9811754at2"/>
<gene>
    <name evidence="10" type="ORF">CVT23_09535</name>
</gene>
<reference evidence="10 11" key="1">
    <citation type="submission" date="2017-11" db="EMBL/GenBank/DDBJ databases">
        <title>Draft genome sequence of Rhizobiales bacterium SY3-13.</title>
        <authorList>
            <person name="Sun C."/>
        </authorList>
    </citation>
    <scope>NUCLEOTIDE SEQUENCE [LARGE SCALE GENOMIC DNA]</scope>
    <source>
        <strain evidence="10 11">SY3-13</strain>
    </source>
</reference>
<evidence type="ECO:0000256" key="1">
    <source>
        <dbReference type="ARBA" id="ARBA00004167"/>
    </source>
</evidence>
<feature type="domain" description="Multidrug resistance protein MdtA-like barrel-sandwich hybrid" evidence="8">
    <location>
        <begin position="58"/>
        <end position="274"/>
    </location>
</feature>
<evidence type="ECO:0000256" key="5">
    <source>
        <dbReference type="SAM" id="Coils"/>
    </source>
</evidence>
<dbReference type="Proteomes" id="UP000229498">
    <property type="component" value="Unassembled WGS sequence"/>
</dbReference>
<dbReference type="GO" id="GO:0055085">
    <property type="term" value="P:transmembrane transport"/>
    <property type="evidence" value="ECO:0007669"/>
    <property type="project" value="InterPro"/>
</dbReference>
<dbReference type="PANTHER" id="PTHR30386">
    <property type="entry name" value="MEMBRANE FUSION SUBUNIT OF EMRAB-TOLC MULTIDRUG EFFLUX PUMP"/>
    <property type="match status" value="1"/>
</dbReference>
<keyword evidence="2 6" id="KW-0812">Transmembrane</keyword>
<dbReference type="SUPFAM" id="SSF111369">
    <property type="entry name" value="HlyD-like secretion proteins"/>
    <property type="match status" value="2"/>
</dbReference>
<organism evidence="10 11">
    <name type="scientific">Minwuia thermotolerans</name>
    <dbReference type="NCBI Taxonomy" id="2056226"/>
    <lineage>
        <taxon>Bacteria</taxon>
        <taxon>Pseudomonadati</taxon>
        <taxon>Pseudomonadota</taxon>
        <taxon>Alphaproteobacteria</taxon>
        <taxon>Minwuiales</taxon>
        <taxon>Minwuiaceae</taxon>
        <taxon>Minwuia</taxon>
    </lineage>
</organism>
<accession>A0A2M9G2T9</accession>
<evidence type="ECO:0000256" key="2">
    <source>
        <dbReference type="ARBA" id="ARBA00022692"/>
    </source>
</evidence>
<dbReference type="InterPro" id="IPR058792">
    <property type="entry name" value="Beta-barrel_RND_2"/>
</dbReference>
<comment type="caution">
    <text evidence="10">The sequence shown here is derived from an EMBL/GenBank/DDBJ whole genome shotgun (WGS) entry which is preliminary data.</text>
</comment>
<comment type="subcellular location">
    <subcellularLocation>
        <location evidence="1">Membrane</location>
        <topology evidence="1">Single-pass membrane protein</topology>
    </subcellularLocation>
</comment>
<dbReference type="GO" id="GO:0016020">
    <property type="term" value="C:membrane"/>
    <property type="evidence" value="ECO:0007669"/>
    <property type="project" value="UniProtKB-SubCell"/>
</dbReference>
<dbReference type="InterPro" id="IPR058625">
    <property type="entry name" value="MdtA-like_BSH"/>
</dbReference>
<dbReference type="PANTHER" id="PTHR30386:SF26">
    <property type="entry name" value="TRANSPORT PROTEIN COMB"/>
    <property type="match status" value="1"/>
</dbReference>
<dbReference type="InterPro" id="IPR050739">
    <property type="entry name" value="MFP"/>
</dbReference>
<keyword evidence="4 6" id="KW-0472">Membrane</keyword>
<dbReference type="EMBL" id="PHIG01000031">
    <property type="protein sequence ID" value="PJK29996.1"/>
    <property type="molecule type" value="Genomic_DNA"/>
</dbReference>
<dbReference type="Gene3D" id="1.10.287.470">
    <property type="entry name" value="Helix hairpin bin"/>
    <property type="match status" value="1"/>
</dbReference>
<evidence type="ECO:0000313" key="11">
    <source>
        <dbReference type="Proteomes" id="UP000229498"/>
    </source>
</evidence>
<dbReference type="Pfam" id="PF25954">
    <property type="entry name" value="Beta-barrel_RND_2"/>
    <property type="match status" value="1"/>
</dbReference>
<dbReference type="PRINTS" id="PR01490">
    <property type="entry name" value="RTXTOXIND"/>
</dbReference>
<keyword evidence="11" id="KW-1185">Reference proteome</keyword>
<evidence type="ECO:0000313" key="10">
    <source>
        <dbReference type="EMBL" id="PJK29996.1"/>
    </source>
</evidence>
<feature type="coiled-coil region" evidence="5">
    <location>
        <begin position="199"/>
        <end position="240"/>
    </location>
</feature>
<sequence length="374" mass="41610">MSTEEASLPPRPGRARRRIVRYGALLAVLGLAAYFVQDWVVRRQTHVYVIDSRIASDIITIGAQDGGVITELPVGTGDVIRRGAVLVRIDHRELDLQIEEVLARMSRLPVDRARLEAEMALTRRQVEAATEAARARIAVAEAERTSVEALMAQATRELERAEQLYRRKVVSSRAVDDARADFADLEGRMLRARAAVLAARAEQRQAEAERDRIDVLARQIELLEAERPALQARLDQLQTRRDDRDIASGIDGVVDQTFIEAGEYVRPGQRLLMIHDPDNVWVAANIKETELGRFRVGSRAIVRVDAFPGREITGRVTWIAPAASSVFALLPNPNPSGNFTKVTQRVPVRIDLEGAKEGLRPGMMVEVAIDAERD</sequence>
<dbReference type="AlphaFoldDB" id="A0A2M9G2T9"/>
<dbReference type="RefSeq" id="WP_109793270.1">
    <property type="nucleotide sequence ID" value="NZ_PHIG01000031.1"/>
</dbReference>
<evidence type="ECO:0000259" key="8">
    <source>
        <dbReference type="Pfam" id="PF25917"/>
    </source>
</evidence>
<feature type="domain" description="CusB-like beta-barrel" evidence="9">
    <location>
        <begin position="279"/>
        <end position="324"/>
    </location>
</feature>
<protein>
    <submittedName>
        <fullName evidence="10">HlyD family secretion protein</fullName>
    </submittedName>
</protein>
<feature type="transmembrane region" description="Helical" evidence="6">
    <location>
        <begin position="19"/>
        <end position="36"/>
    </location>
</feature>
<evidence type="ECO:0000259" key="9">
    <source>
        <dbReference type="Pfam" id="PF25954"/>
    </source>
</evidence>
<name>A0A2M9G2T9_9PROT</name>
<dbReference type="Gene3D" id="2.40.50.100">
    <property type="match status" value="1"/>
</dbReference>
<evidence type="ECO:0000256" key="4">
    <source>
        <dbReference type="ARBA" id="ARBA00023136"/>
    </source>
</evidence>
<feature type="domain" description="Multidrug resistance protein MdtA-like alpha-helical hairpin" evidence="7">
    <location>
        <begin position="138"/>
        <end position="201"/>
    </location>
</feature>
<dbReference type="InterPro" id="IPR058624">
    <property type="entry name" value="MdtA-like_HH"/>
</dbReference>
<dbReference type="Pfam" id="PF25917">
    <property type="entry name" value="BSH_RND"/>
    <property type="match status" value="1"/>
</dbReference>
<keyword evidence="5" id="KW-0175">Coiled coil</keyword>
<evidence type="ECO:0000256" key="6">
    <source>
        <dbReference type="SAM" id="Phobius"/>
    </source>
</evidence>
<keyword evidence="3 6" id="KW-1133">Transmembrane helix</keyword>